<comment type="caution">
    <text evidence="4">The sequence shown here is derived from an EMBL/GenBank/DDBJ whole genome shotgun (WGS) entry which is preliminary data.</text>
</comment>
<dbReference type="InterPro" id="IPR025277">
    <property type="entry name" value="Apiosidase-like_cat_dom"/>
</dbReference>
<dbReference type="EMBL" id="JBHSED010000023">
    <property type="protein sequence ID" value="MFC4304416.1"/>
    <property type="molecule type" value="Genomic_DNA"/>
</dbReference>
<dbReference type="Gene3D" id="3.20.20.80">
    <property type="entry name" value="Glycosidases"/>
    <property type="match status" value="1"/>
</dbReference>
<sequence>MTIQASGSVEKWGVFELPLRGPSTGNPFRDHSVQAVFRFGGREVKVNGFYDGEGKYLVRFLPDREGEWSYETISATAELNGVSGRFECVPPSAGNRGPVRVRDAYHFAYEDGTVYHPFGTTCYAWIHFGEEMQEQTLQSLSGARFNKLRMCVFPKHYAFNTIDPDIYPFEQKPEGGFDLTRFNPLFFAKLERRILDLQKLGIETDLILFHPYDEGHWGFDRMDAAVDDFYLRYAIARLASIRSVWWSLANEYDFMKEKTLTDWDRLFRIVQEEDPYSHLRSIHNGTRMYDHGSIRFYDHAKPWVTHLSVQHWDVTLPPIWHRQYAKPMVIDECCYEGNLPQRWGNITAEEMTRRFWDSVARGAYCAHGETYADPENDIWWAKGGKLHGSSPERIAFLREILEEAPDNCSPIPQIYDVPTIGVEGEYYLQYFGLHRPCYRDIPLPEEAEFAVDIIDTWAMTVTKVEGTFSGLSRVELPDKVYQAVRIRRIK</sequence>
<keyword evidence="5" id="KW-1185">Reference proteome</keyword>
<dbReference type="RefSeq" id="WP_378126923.1">
    <property type="nucleotide sequence ID" value="NZ_JBHSED010000023.1"/>
</dbReference>
<organism evidence="4 5">
    <name type="scientific">Cohnella boryungensis</name>
    <dbReference type="NCBI Taxonomy" id="768479"/>
    <lineage>
        <taxon>Bacteria</taxon>
        <taxon>Bacillati</taxon>
        <taxon>Bacillota</taxon>
        <taxon>Bacilli</taxon>
        <taxon>Bacillales</taxon>
        <taxon>Paenibacillaceae</taxon>
        <taxon>Cohnella</taxon>
    </lineage>
</organism>
<dbReference type="PANTHER" id="PTHR37836:SF2">
    <property type="entry name" value="DUF4038 DOMAIN-CONTAINING PROTEIN"/>
    <property type="match status" value="1"/>
</dbReference>
<feature type="domain" description="DUF5605" evidence="3">
    <location>
        <begin position="416"/>
        <end position="487"/>
    </location>
</feature>
<dbReference type="InterPro" id="IPR032260">
    <property type="entry name" value="DUF5060"/>
</dbReference>
<protein>
    <submittedName>
        <fullName evidence="4">DUF5605 domain-containing protein</fullName>
    </submittedName>
</protein>
<evidence type="ECO:0000259" key="1">
    <source>
        <dbReference type="Pfam" id="PF13204"/>
    </source>
</evidence>
<dbReference type="Proteomes" id="UP001595755">
    <property type="component" value="Unassembled WGS sequence"/>
</dbReference>
<dbReference type="InterPro" id="IPR041239">
    <property type="entry name" value="DUF5605"/>
</dbReference>
<feature type="domain" description="DUF5060" evidence="2">
    <location>
        <begin position="9"/>
        <end position="74"/>
    </location>
</feature>
<evidence type="ECO:0000313" key="4">
    <source>
        <dbReference type="EMBL" id="MFC4304416.1"/>
    </source>
</evidence>
<name>A0ABV8SAT2_9BACL</name>
<reference evidence="5" key="1">
    <citation type="journal article" date="2019" name="Int. J. Syst. Evol. Microbiol.">
        <title>The Global Catalogue of Microorganisms (GCM) 10K type strain sequencing project: providing services to taxonomists for standard genome sequencing and annotation.</title>
        <authorList>
            <consortium name="The Broad Institute Genomics Platform"/>
            <consortium name="The Broad Institute Genome Sequencing Center for Infectious Disease"/>
            <person name="Wu L."/>
            <person name="Ma J."/>
        </authorList>
    </citation>
    <scope>NUCLEOTIDE SEQUENCE [LARGE SCALE GENOMIC DNA]</scope>
    <source>
        <strain evidence="5">CGMCC 4.1641</strain>
    </source>
</reference>
<dbReference type="InterPro" id="IPR017853">
    <property type="entry name" value="GH"/>
</dbReference>
<dbReference type="PANTHER" id="PTHR37836">
    <property type="entry name" value="LMO1036 PROTEIN"/>
    <property type="match status" value="1"/>
</dbReference>
<dbReference type="InterPro" id="IPR013783">
    <property type="entry name" value="Ig-like_fold"/>
</dbReference>
<gene>
    <name evidence="4" type="ORF">ACFO1S_13390</name>
</gene>
<dbReference type="Pfam" id="PF18310">
    <property type="entry name" value="DUF5605"/>
    <property type="match status" value="1"/>
</dbReference>
<dbReference type="Pfam" id="PF13204">
    <property type="entry name" value="Apiosidase"/>
    <property type="match status" value="1"/>
</dbReference>
<evidence type="ECO:0000313" key="5">
    <source>
        <dbReference type="Proteomes" id="UP001595755"/>
    </source>
</evidence>
<dbReference type="Gene3D" id="2.60.40.10">
    <property type="entry name" value="Immunoglobulins"/>
    <property type="match status" value="1"/>
</dbReference>
<accession>A0ABV8SAT2</accession>
<dbReference type="Pfam" id="PF16586">
    <property type="entry name" value="DUF5060"/>
    <property type="match status" value="1"/>
</dbReference>
<feature type="domain" description="Apiosidase-like catalytic" evidence="1">
    <location>
        <begin position="106"/>
        <end position="381"/>
    </location>
</feature>
<proteinExistence type="predicted"/>
<dbReference type="SUPFAM" id="SSF51445">
    <property type="entry name" value="(Trans)glycosidases"/>
    <property type="match status" value="1"/>
</dbReference>
<evidence type="ECO:0000259" key="2">
    <source>
        <dbReference type="Pfam" id="PF16586"/>
    </source>
</evidence>
<dbReference type="Gene3D" id="2.60.40.3950">
    <property type="match status" value="1"/>
</dbReference>
<evidence type="ECO:0000259" key="3">
    <source>
        <dbReference type="Pfam" id="PF18310"/>
    </source>
</evidence>